<comment type="catalytic activity">
    <reaction evidence="6">
        <text>2-deoxy-D-ribose 5-phosphate = D-glyceraldehyde 3-phosphate + acetaldehyde</text>
        <dbReference type="Rhea" id="RHEA:12821"/>
        <dbReference type="ChEBI" id="CHEBI:15343"/>
        <dbReference type="ChEBI" id="CHEBI:59776"/>
        <dbReference type="ChEBI" id="CHEBI:62877"/>
        <dbReference type="EC" id="4.1.2.4"/>
    </reaction>
</comment>
<sequence>MTMSSASTAPAFADVTASDAALRRYLHGLPGVDAVGLEARAATLGTRSIKTTAKAYALDLAISMIDLTTLEGADTPGKVRSLCAKGSNPDPTDRTTPQVAAICVYPDMASTAKEALAANGGAGIKVASVATAFPSGRAPLSVKLADTREAVAAGADEIDMVIDRGAFLAGRYGKVFEEIQAVKEACRRPAGSGDGEAAHLKVIFENGELSTYDNIRRASWLAMLAGADFIKTSTGKVAVNATLPNTLLMLEAVRDFRAATGTQIGVKPAGGIRNAKDALRYLVVVNETVGPDWLSPDWFRFGASSLLNDLLMQRQKLNTGRYSGPDYVTVD</sequence>
<dbReference type="Pfam" id="PF01791">
    <property type="entry name" value="DeoC"/>
    <property type="match status" value="1"/>
</dbReference>
<dbReference type="PIRSF" id="PIRSF001357">
    <property type="entry name" value="DeoC"/>
    <property type="match status" value="1"/>
</dbReference>
<evidence type="ECO:0000256" key="1">
    <source>
        <dbReference type="ARBA" id="ARBA00004816"/>
    </source>
</evidence>
<comment type="pathway">
    <text evidence="1">Carbohydrate degradation; 2-deoxy-D-ribose 1-phosphate degradation; D-glyceraldehyde 3-phosphate and acetaldehyde from 2-deoxy-alpha-D-ribose 1-phosphate: step 2/2.</text>
</comment>
<comment type="caution">
    <text evidence="8">The sequence shown here is derived from an EMBL/GenBank/DDBJ whole genome shotgun (WGS) entry which is preliminary data.</text>
</comment>
<dbReference type="SMART" id="SM01133">
    <property type="entry name" value="DeoC"/>
    <property type="match status" value="1"/>
</dbReference>
<dbReference type="SUPFAM" id="SSF51569">
    <property type="entry name" value="Aldolase"/>
    <property type="match status" value="1"/>
</dbReference>
<organism evidence="8 9">
    <name type="scientific">Streptomyces daqingensis</name>
    <dbReference type="NCBI Taxonomy" id="1472640"/>
    <lineage>
        <taxon>Bacteria</taxon>
        <taxon>Bacillati</taxon>
        <taxon>Actinomycetota</taxon>
        <taxon>Actinomycetes</taxon>
        <taxon>Kitasatosporales</taxon>
        <taxon>Streptomycetaceae</taxon>
        <taxon>Streptomyces</taxon>
    </lineage>
</organism>
<evidence type="ECO:0000256" key="2">
    <source>
        <dbReference type="ARBA" id="ARBA00009473"/>
    </source>
</evidence>
<evidence type="ECO:0000256" key="3">
    <source>
        <dbReference type="ARBA" id="ARBA00012515"/>
    </source>
</evidence>
<dbReference type="InterPro" id="IPR011343">
    <property type="entry name" value="DeoC"/>
</dbReference>
<dbReference type="EC" id="4.1.2.4" evidence="3 7"/>
<proteinExistence type="inferred from homology"/>
<keyword evidence="5" id="KW-0704">Schiff base</keyword>
<keyword evidence="4" id="KW-0456">Lyase</keyword>
<dbReference type="InterPro" id="IPR002915">
    <property type="entry name" value="DeoC/FbaB/LacD_aldolase"/>
</dbReference>
<accession>A0ABQ2MI19</accession>
<dbReference type="CDD" id="cd00959">
    <property type="entry name" value="DeoC"/>
    <property type="match status" value="1"/>
</dbReference>
<dbReference type="PANTHER" id="PTHR10889">
    <property type="entry name" value="DEOXYRIBOSE-PHOSPHATE ALDOLASE"/>
    <property type="match status" value="1"/>
</dbReference>
<protein>
    <recommendedName>
        <fullName evidence="3 7">Deoxyribose-phosphate aldolase</fullName>
        <ecNumber evidence="3 7">4.1.2.4</ecNumber>
    </recommendedName>
</protein>
<reference evidence="9" key="1">
    <citation type="journal article" date="2019" name="Int. J. Syst. Evol. Microbiol.">
        <title>The Global Catalogue of Microorganisms (GCM) 10K type strain sequencing project: providing services to taxonomists for standard genome sequencing and annotation.</title>
        <authorList>
            <consortium name="The Broad Institute Genomics Platform"/>
            <consortium name="The Broad Institute Genome Sequencing Center for Infectious Disease"/>
            <person name="Wu L."/>
            <person name="Ma J."/>
        </authorList>
    </citation>
    <scope>NUCLEOTIDE SEQUENCE [LARGE SCALE GENOMIC DNA]</scope>
    <source>
        <strain evidence="9">CGMCC 4.7178</strain>
    </source>
</reference>
<evidence type="ECO:0000256" key="4">
    <source>
        <dbReference type="ARBA" id="ARBA00023239"/>
    </source>
</evidence>
<dbReference type="NCBIfam" id="TIGR00126">
    <property type="entry name" value="deoC"/>
    <property type="match status" value="1"/>
</dbReference>
<evidence type="ECO:0000256" key="7">
    <source>
        <dbReference type="NCBIfam" id="TIGR00126"/>
    </source>
</evidence>
<evidence type="ECO:0000313" key="9">
    <source>
        <dbReference type="Proteomes" id="UP000631535"/>
    </source>
</evidence>
<dbReference type="Gene3D" id="3.20.20.70">
    <property type="entry name" value="Aldolase class I"/>
    <property type="match status" value="1"/>
</dbReference>
<dbReference type="Proteomes" id="UP000631535">
    <property type="component" value="Unassembled WGS sequence"/>
</dbReference>
<dbReference type="InterPro" id="IPR013785">
    <property type="entry name" value="Aldolase_TIM"/>
</dbReference>
<dbReference type="PANTHER" id="PTHR10889:SF3">
    <property type="entry name" value="DEOXYRIBOSE-PHOSPHATE ALDOLASE"/>
    <property type="match status" value="1"/>
</dbReference>
<comment type="similarity">
    <text evidence="2">Belongs to the DeoC/FbaB aldolase family. DeoC type 2 subfamily.</text>
</comment>
<evidence type="ECO:0000256" key="6">
    <source>
        <dbReference type="ARBA" id="ARBA00048791"/>
    </source>
</evidence>
<name>A0ABQ2MI19_9ACTN</name>
<dbReference type="EMBL" id="BMMP01000011">
    <property type="protein sequence ID" value="GGO52227.1"/>
    <property type="molecule type" value="Genomic_DNA"/>
</dbReference>
<keyword evidence="9" id="KW-1185">Reference proteome</keyword>
<evidence type="ECO:0000256" key="5">
    <source>
        <dbReference type="ARBA" id="ARBA00023270"/>
    </source>
</evidence>
<evidence type="ECO:0000313" key="8">
    <source>
        <dbReference type="EMBL" id="GGO52227.1"/>
    </source>
</evidence>
<gene>
    <name evidence="8" type="ORF">GCM10012287_36070</name>
</gene>